<dbReference type="PROSITE" id="PS50853">
    <property type="entry name" value="FN3"/>
    <property type="match status" value="1"/>
</dbReference>
<dbReference type="InterPro" id="IPR050991">
    <property type="entry name" value="ECM_Regulatory_Proteins"/>
</dbReference>
<gene>
    <name evidence="4" type="ORF">HHI36_007714</name>
</gene>
<dbReference type="SMART" id="SM00060">
    <property type="entry name" value="FN3"/>
    <property type="match status" value="1"/>
</dbReference>
<dbReference type="Pfam" id="PF00041">
    <property type="entry name" value="fn3"/>
    <property type="match status" value="1"/>
</dbReference>
<dbReference type="InterPro" id="IPR003961">
    <property type="entry name" value="FN3_dom"/>
</dbReference>
<evidence type="ECO:0000313" key="4">
    <source>
        <dbReference type="EMBL" id="KAL3268608.1"/>
    </source>
</evidence>
<accession>A0ABD2MQD0</accession>
<evidence type="ECO:0000259" key="3">
    <source>
        <dbReference type="PROSITE" id="PS50853"/>
    </source>
</evidence>
<feature type="chain" id="PRO_5044765594" description="Fibronectin type-III domain-containing protein" evidence="2">
    <location>
        <begin position="20"/>
        <end position="334"/>
    </location>
</feature>
<dbReference type="PANTHER" id="PTHR46708:SF11">
    <property type="entry name" value="RECEPTOR-TYPE TYROSINE-PROTEIN PHOSPHATASE ETA-LIKE"/>
    <property type="match status" value="1"/>
</dbReference>
<comment type="caution">
    <text evidence="4">The sequence shown here is derived from an EMBL/GenBank/DDBJ whole genome shotgun (WGS) entry which is preliminary data.</text>
</comment>
<dbReference type="Proteomes" id="UP001516400">
    <property type="component" value="Unassembled WGS sequence"/>
</dbReference>
<dbReference type="SUPFAM" id="SSF49265">
    <property type="entry name" value="Fibronectin type III"/>
    <property type="match status" value="1"/>
</dbReference>
<dbReference type="InterPro" id="IPR036116">
    <property type="entry name" value="FN3_sf"/>
</dbReference>
<evidence type="ECO:0000256" key="1">
    <source>
        <dbReference type="ARBA" id="ARBA00022737"/>
    </source>
</evidence>
<protein>
    <recommendedName>
        <fullName evidence="3">Fibronectin type-III domain-containing protein</fullName>
    </recommendedName>
</protein>
<dbReference type="PANTHER" id="PTHR46708">
    <property type="entry name" value="TENASCIN"/>
    <property type="match status" value="1"/>
</dbReference>
<name>A0ABD2MQD0_9CUCU</name>
<dbReference type="EMBL" id="JABFTP020000021">
    <property type="protein sequence ID" value="KAL3268608.1"/>
    <property type="molecule type" value="Genomic_DNA"/>
</dbReference>
<keyword evidence="2" id="KW-0732">Signal</keyword>
<reference evidence="4 5" key="1">
    <citation type="journal article" date="2021" name="BMC Biol.">
        <title>Horizontally acquired antibacterial genes associated with adaptive radiation of ladybird beetles.</title>
        <authorList>
            <person name="Li H.S."/>
            <person name="Tang X.F."/>
            <person name="Huang Y.H."/>
            <person name="Xu Z.Y."/>
            <person name="Chen M.L."/>
            <person name="Du X.Y."/>
            <person name="Qiu B.Y."/>
            <person name="Chen P.T."/>
            <person name="Zhang W."/>
            <person name="Slipinski A."/>
            <person name="Escalona H.E."/>
            <person name="Waterhouse R.M."/>
            <person name="Zwick A."/>
            <person name="Pang H."/>
        </authorList>
    </citation>
    <scope>NUCLEOTIDE SEQUENCE [LARGE SCALE GENOMIC DNA]</scope>
    <source>
        <strain evidence="4">SYSU2018</strain>
    </source>
</reference>
<dbReference type="InterPro" id="IPR013783">
    <property type="entry name" value="Ig-like_fold"/>
</dbReference>
<evidence type="ECO:0000313" key="5">
    <source>
        <dbReference type="Proteomes" id="UP001516400"/>
    </source>
</evidence>
<dbReference type="AlphaFoldDB" id="A0ABD2MQD0"/>
<dbReference type="CDD" id="cd00063">
    <property type="entry name" value="FN3"/>
    <property type="match status" value="1"/>
</dbReference>
<organism evidence="4 5">
    <name type="scientific">Cryptolaemus montrouzieri</name>
    <dbReference type="NCBI Taxonomy" id="559131"/>
    <lineage>
        <taxon>Eukaryota</taxon>
        <taxon>Metazoa</taxon>
        <taxon>Ecdysozoa</taxon>
        <taxon>Arthropoda</taxon>
        <taxon>Hexapoda</taxon>
        <taxon>Insecta</taxon>
        <taxon>Pterygota</taxon>
        <taxon>Neoptera</taxon>
        <taxon>Endopterygota</taxon>
        <taxon>Coleoptera</taxon>
        <taxon>Polyphaga</taxon>
        <taxon>Cucujiformia</taxon>
        <taxon>Coccinelloidea</taxon>
        <taxon>Coccinellidae</taxon>
        <taxon>Scymninae</taxon>
        <taxon>Scymnini</taxon>
        <taxon>Cryptolaemus</taxon>
    </lineage>
</organism>
<dbReference type="Gene3D" id="2.60.40.10">
    <property type="entry name" value="Immunoglobulins"/>
    <property type="match status" value="1"/>
</dbReference>
<proteinExistence type="predicted"/>
<keyword evidence="5" id="KW-1185">Reference proteome</keyword>
<keyword evidence="1" id="KW-0677">Repeat</keyword>
<evidence type="ECO:0000256" key="2">
    <source>
        <dbReference type="SAM" id="SignalP"/>
    </source>
</evidence>
<feature type="signal peptide" evidence="2">
    <location>
        <begin position="1"/>
        <end position="19"/>
    </location>
</feature>
<feature type="domain" description="Fibronectin type-III" evidence="3">
    <location>
        <begin position="121"/>
        <end position="219"/>
    </location>
</feature>
<sequence length="334" mass="38142">MIPLVLIPFVCMLLMYIFCLFEDEELRPPCGLHVLGFKGCQVQIAWNPMVFDDTLDKHIIINLWNYKTSREYVVDPDTVSAMISFLPKTKNFVTVSVRTSTKCGKPSDVFIFQAPAQVIPKPRNLNAHQLGNSSVLLIWEKPEISAGALRGYSIHYYDQRGRRRSLTTKSNQCEIRHLISGLIQGIPYFFSVKTISVAGISEPITEEIILKPHVSSKPDMPTFEHEIVETDLFDLDLEEPCSSSEILTFIDENNTTKKKALKVTWLPDLKGNPGDRFSVQYRKKGESIFRCSGVEEERNFILLTTFHDNDYEVYVTSVDGSFSNDSRIQDIRFL</sequence>